<dbReference type="AlphaFoldDB" id="A0A7J9SHE8"/>
<dbReference type="EMBL" id="JACKXD010000003">
    <property type="protein sequence ID" value="MBB6646380.1"/>
    <property type="molecule type" value="Genomic_DNA"/>
</dbReference>
<evidence type="ECO:0000259" key="5">
    <source>
        <dbReference type="PROSITE" id="PS51296"/>
    </source>
</evidence>
<dbReference type="SUPFAM" id="SSF50022">
    <property type="entry name" value="ISP domain"/>
    <property type="match status" value="1"/>
</dbReference>
<keyword evidence="3" id="KW-0408">Iron</keyword>
<evidence type="ECO:0000313" key="7">
    <source>
        <dbReference type="Proteomes" id="UP000546257"/>
    </source>
</evidence>
<dbReference type="PANTHER" id="PTHR21496:SF23">
    <property type="entry name" value="3-PHENYLPROPIONATE_CINNAMIC ACID DIOXYGENASE FERREDOXIN SUBUNIT"/>
    <property type="match status" value="1"/>
</dbReference>
<dbReference type="GO" id="GO:0051537">
    <property type="term" value="F:2 iron, 2 sulfur cluster binding"/>
    <property type="evidence" value="ECO:0007669"/>
    <property type="project" value="UniProtKB-KW"/>
</dbReference>
<evidence type="ECO:0000256" key="1">
    <source>
        <dbReference type="ARBA" id="ARBA00022714"/>
    </source>
</evidence>
<sequence length="127" mass="13472">MSTHPARDDDFVKVATAEAIDAGSGIAVDVGGIEIAVFNVDGEFYAISNRCAHQQAPLCKAGEAKLNADDTWTSTRGGVNEAACTVSCPWHLWEWDLETGEHAVSGKRIATFDCEVADGDIYVDAPG</sequence>
<organism evidence="6 7">
    <name type="scientific">Halobellus ruber</name>
    <dbReference type="NCBI Taxonomy" id="2761102"/>
    <lineage>
        <taxon>Archaea</taxon>
        <taxon>Methanobacteriati</taxon>
        <taxon>Methanobacteriota</taxon>
        <taxon>Stenosarchaea group</taxon>
        <taxon>Halobacteria</taxon>
        <taxon>Halobacteriales</taxon>
        <taxon>Haloferacaceae</taxon>
        <taxon>Halobellus</taxon>
    </lineage>
</organism>
<gene>
    <name evidence="6" type="ORF">H5V44_08775</name>
</gene>
<name>A0A7J9SHE8_9EURY</name>
<dbReference type="Pfam" id="PF00355">
    <property type="entry name" value="Rieske"/>
    <property type="match status" value="1"/>
</dbReference>
<keyword evidence="2" id="KW-0479">Metal-binding</keyword>
<evidence type="ECO:0000256" key="3">
    <source>
        <dbReference type="ARBA" id="ARBA00023004"/>
    </source>
</evidence>
<evidence type="ECO:0000256" key="2">
    <source>
        <dbReference type="ARBA" id="ARBA00022723"/>
    </source>
</evidence>
<proteinExistence type="predicted"/>
<dbReference type="InterPro" id="IPR017941">
    <property type="entry name" value="Rieske_2Fe-2S"/>
</dbReference>
<evidence type="ECO:0000256" key="4">
    <source>
        <dbReference type="ARBA" id="ARBA00023014"/>
    </source>
</evidence>
<feature type="domain" description="Rieske" evidence="5">
    <location>
        <begin position="12"/>
        <end position="123"/>
    </location>
</feature>
<evidence type="ECO:0000313" key="6">
    <source>
        <dbReference type="EMBL" id="MBB6646380.1"/>
    </source>
</evidence>
<dbReference type="GO" id="GO:0046872">
    <property type="term" value="F:metal ion binding"/>
    <property type="evidence" value="ECO:0007669"/>
    <property type="project" value="UniProtKB-KW"/>
</dbReference>
<dbReference type="RefSeq" id="WP_185192763.1">
    <property type="nucleotide sequence ID" value="NZ_JACKXD010000003.1"/>
</dbReference>
<dbReference type="Proteomes" id="UP000546257">
    <property type="component" value="Unassembled WGS sequence"/>
</dbReference>
<keyword evidence="7" id="KW-1185">Reference proteome</keyword>
<dbReference type="PROSITE" id="PS51296">
    <property type="entry name" value="RIESKE"/>
    <property type="match status" value="1"/>
</dbReference>
<reference evidence="6 7" key="1">
    <citation type="submission" date="2020-08" db="EMBL/GenBank/DDBJ databases">
        <authorList>
            <person name="Seo M.-J."/>
        </authorList>
    </citation>
    <scope>NUCLEOTIDE SEQUENCE [LARGE SCALE GENOMIC DNA]</scope>
    <source>
        <strain evidence="6 7">MBLA0160</strain>
    </source>
</reference>
<keyword evidence="1" id="KW-0001">2Fe-2S</keyword>
<dbReference type="InterPro" id="IPR036922">
    <property type="entry name" value="Rieske_2Fe-2S_sf"/>
</dbReference>
<accession>A0A7J9SHE8</accession>
<keyword evidence="4" id="KW-0411">Iron-sulfur</keyword>
<dbReference type="Gene3D" id="2.102.10.10">
    <property type="entry name" value="Rieske [2Fe-2S] iron-sulphur domain"/>
    <property type="match status" value="1"/>
</dbReference>
<comment type="caution">
    <text evidence="6">The sequence shown here is derived from an EMBL/GenBank/DDBJ whole genome shotgun (WGS) entry which is preliminary data.</text>
</comment>
<protein>
    <submittedName>
        <fullName evidence="6">Rieske 2Fe-2S domain-containing protein</fullName>
    </submittedName>
</protein>
<dbReference type="PANTHER" id="PTHR21496">
    <property type="entry name" value="FERREDOXIN-RELATED"/>
    <property type="match status" value="1"/>
</dbReference>